<gene>
    <name evidence="1" type="ORF">ACFQBQ_07790</name>
</gene>
<dbReference type="Gene3D" id="2.130.10.10">
    <property type="entry name" value="YVTN repeat-like/Quinoprotein amine dehydrogenase"/>
    <property type="match status" value="1"/>
</dbReference>
<proteinExistence type="predicted"/>
<evidence type="ECO:0000313" key="1">
    <source>
        <dbReference type="EMBL" id="MFC6645489.1"/>
    </source>
</evidence>
<dbReference type="EMBL" id="JBHSWI010000001">
    <property type="protein sequence ID" value="MFC6645489.1"/>
    <property type="molecule type" value="Genomic_DNA"/>
</dbReference>
<dbReference type="RefSeq" id="WP_263371858.1">
    <property type="nucleotide sequence ID" value="NZ_JAGSYD010000003.1"/>
</dbReference>
<evidence type="ECO:0000313" key="2">
    <source>
        <dbReference type="Proteomes" id="UP001596391"/>
    </source>
</evidence>
<comment type="caution">
    <text evidence="1">The sequence shown here is derived from an EMBL/GenBank/DDBJ whole genome shotgun (WGS) entry which is preliminary data.</text>
</comment>
<sequence>MAMFASVASAQTRPFLQFQHTGWTIQNGAPSSITRLAQTTDGYLWLSTVNGLFRFDGVSFEEYRPPHGQQLAHTGITSLYATSDGGLWLGYTLGDTGFLKNGVLTLQSFKGHVQGHAGTVNYVYVTHDGTTWAAVEV</sequence>
<protein>
    <submittedName>
        <fullName evidence="1">Two-component regulator propeller domain-containing protein</fullName>
    </submittedName>
</protein>
<dbReference type="InterPro" id="IPR011110">
    <property type="entry name" value="Reg_prop"/>
</dbReference>
<organism evidence="1 2">
    <name type="scientific">Granulicella cerasi</name>
    <dbReference type="NCBI Taxonomy" id="741063"/>
    <lineage>
        <taxon>Bacteria</taxon>
        <taxon>Pseudomonadati</taxon>
        <taxon>Acidobacteriota</taxon>
        <taxon>Terriglobia</taxon>
        <taxon>Terriglobales</taxon>
        <taxon>Acidobacteriaceae</taxon>
        <taxon>Granulicella</taxon>
    </lineage>
</organism>
<keyword evidence="2" id="KW-1185">Reference proteome</keyword>
<name>A0ABW1Z8P8_9BACT</name>
<dbReference type="InterPro" id="IPR015943">
    <property type="entry name" value="WD40/YVTN_repeat-like_dom_sf"/>
</dbReference>
<reference evidence="2" key="1">
    <citation type="journal article" date="2019" name="Int. J. Syst. Evol. Microbiol.">
        <title>The Global Catalogue of Microorganisms (GCM) 10K type strain sequencing project: providing services to taxonomists for standard genome sequencing and annotation.</title>
        <authorList>
            <consortium name="The Broad Institute Genomics Platform"/>
            <consortium name="The Broad Institute Genome Sequencing Center for Infectious Disease"/>
            <person name="Wu L."/>
            <person name="Ma J."/>
        </authorList>
    </citation>
    <scope>NUCLEOTIDE SEQUENCE [LARGE SCALE GENOMIC DNA]</scope>
    <source>
        <strain evidence="2">CGMCC 1.16026</strain>
    </source>
</reference>
<dbReference type="Proteomes" id="UP001596391">
    <property type="component" value="Unassembled WGS sequence"/>
</dbReference>
<accession>A0ABW1Z8P8</accession>
<dbReference type="Pfam" id="PF07494">
    <property type="entry name" value="Reg_prop"/>
    <property type="match status" value="2"/>
</dbReference>